<dbReference type="InterPro" id="IPR019243">
    <property type="entry name" value="DUF2202"/>
</dbReference>
<dbReference type="STRING" id="523850.TON_1148"/>
<evidence type="ECO:0000313" key="2">
    <source>
        <dbReference type="EMBL" id="ACJ16636.1"/>
    </source>
</evidence>
<gene>
    <name evidence="2" type="ordered locus">TON_1148</name>
</gene>
<dbReference type="PATRIC" id="fig|523850.10.peg.1155"/>
<dbReference type="AlphaFoldDB" id="B6YX23"/>
<organism evidence="2 3">
    <name type="scientific">Thermococcus onnurineus (strain NA1)</name>
    <dbReference type="NCBI Taxonomy" id="523850"/>
    <lineage>
        <taxon>Archaea</taxon>
        <taxon>Methanobacteriati</taxon>
        <taxon>Methanobacteriota</taxon>
        <taxon>Thermococci</taxon>
        <taxon>Thermococcales</taxon>
        <taxon>Thermococcaceae</taxon>
        <taxon>Thermococcus</taxon>
    </lineage>
</organism>
<dbReference type="HOGENOM" id="CLU_051317_0_0_2"/>
<dbReference type="InterPro" id="IPR009078">
    <property type="entry name" value="Ferritin-like_SF"/>
</dbReference>
<accession>B6YX23</accession>
<dbReference type="PROSITE" id="PS51257">
    <property type="entry name" value="PROKAR_LIPOPROTEIN"/>
    <property type="match status" value="1"/>
</dbReference>
<dbReference type="RefSeq" id="WP_012572108.1">
    <property type="nucleotide sequence ID" value="NC_011529.1"/>
</dbReference>
<reference evidence="2 3" key="1">
    <citation type="journal article" date="2008" name="J. Bacteriol.">
        <title>The complete genome sequence of Thermococcus onnurineus NA1 reveals a mixed heterotrophic and carboxydotrophic metabolism.</title>
        <authorList>
            <person name="Lee H.S."/>
            <person name="Kang S.G."/>
            <person name="Bae S.S."/>
            <person name="Lim J.K."/>
            <person name="Cho Y."/>
            <person name="Kim Y.J."/>
            <person name="Jeon J.H."/>
            <person name="Cha S.S."/>
            <person name="Kwon K.K."/>
            <person name="Kim H.T."/>
            <person name="Park C.J."/>
            <person name="Lee H.W."/>
            <person name="Kim S.I."/>
            <person name="Chun J."/>
            <person name="Colwell R.R."/>
            <person name="Kim S.J."/>
            <person name="Lee J.H."/>
        </authorList>
    </citation>
    <scope>NUCLEOTIDE SEQUENCE [LARGE SCALE GENOMIC DNA]</scope>
    <source>
        <strain evidence="2 3">NA1</strain>
    </source>
</reference>
<dbReference type="EMBL" id="CP000855">
    <property type="protein sequence ID" value="ACJ16636.1"/>
    <property type="molecule type" value="Genomic_DNA"/>
</dbReference>
<sequence>MLGKKAFGLLLMGVLLLGVFSAGCITTDTATTTTTETVSSAATQTYGSEAAPRGPPSNVTAGSFVDMAYNVDYIYSLPTEELTLDEIQAILYMREEEKLARDVYLTLYDKWGIPIFNNIARSEQMHMDMVLALIEKYNLTDPAEGKDIGEFTNPEIQALYDQLIEQGLQSEEAALKVGALIEEVDIKDLQEWLAKTDNEDIKYVFENLMMGSRNHLRAFTNVLSRQYGITYEPQILPQDEYEAVVSSPMETGMSSG</sequence>
<protein>
    <recommendedName>
        <fullName evidence="1">DUF2202 domain-containing protein</fullName>
    </recommendedName>
</protein>
<name>B6YX23_THEON</name>
<dbReference type="Proteomes" id="UP000002727">
    <property type="component" value="Chromosome"/>
</dbReference>
<dbReference type="InterPro" id="IPR012347">
    <property type="entry name" value="Ferritin-like"/>
</dbReference>
<feature type="domain" description="DUF2202" evidence="1">
    <location>
        <begin position="86"/>
        <end position="247"/>
    </location>
</feature>
<dbReference type="CDD" id="cd01048">
    <property type="entry name" value="Ferritin_like_AB2"/>
    <property type="match status" value="1"/>
</dbReference>
<evidence type="ECO:0000259" key="1">
    <source>
        <dbReference type="Pfam" id="PF09968"/>
    </source>
</evidence>
<dbReference type="Pfam" id="PF09968">
    <property type="entry name" value="DUF2202"/>
    <property type="match status" value="1"/>
</dbReference>
<dbReference type="Gene3D" id="1.20.1260.10">
    <property type="match status" value="1"/>
</dbReference>
<dbReference type="OrthoDB" id="117100at2157"/>
<dbReference type="SUPFAM" id="SSF47240">
    <property type="entry name" value="Ferritin-like"/>
    <property type="match status" value="1"/>
</dbReference>
<proteinExistence type="predicted"/>
<dbReference type="eggNOG" id="arCOG03957">
    <property type="taxonomic scope" value="Archaea"/>
</dbReference>
<evidence type="ECO:0000313" key="3">
    <source>
        <dbReference type="Proteomes" id="UP000002727"/>
    </source>
</evidence>
<keyword evidence="3" id="KW-1185">Reference proteome</keyword>
<dbReference type="KEGG" id="ton:TON_1148"/>
<dbReference type="GeneID" id="7018170"/>